<evidence type="ECO:0000259" key="3">
    <source>
        <dbReference type="PROSITE" id="PS50158"/>
    </source>
</evidence>
<keyword evidence="1" id="KW-0479">Metal-binding</keyword>
<reference evidence="4" key="1">
    <citation type="submission" date="2023-07" db="EMBL/GenBank/DDBJ databases">
        <title>A chromosome-level genome assembly of Lolium multiflorum.</title>
        <authorList>
            <person name="Chen Y."/>
            <person name="Copetti D."/>
            <person name="Kolliker R."/>
            <person name="Studer B."/>
        </authorList>
    </citation>
    <scope>NUCLEOTIDE SEQUENCE</scope>
    <source>
        <strain evidence="4">02402/16</strain>
        <tissue evidence="4">Leaf</tissue>
    </source>
</reference>
<dbReference type="GO" id="GO:0003676">
    <property type="term" value="F:nucleic acid binding"/>
    <property type="evidence" value="ECO:0007669"/>
    <property type="project" value="InterPro"/>
</dbReference>
<keyword evidence="5" id="KW-1185">Reference proteome</keyword>
<organism evidence="4 5">
    <name type="scientific">Lolium multiflorum</name>
    <name type="common">Italian ryegrass</name>
    <name type="synonym">Lolium perenne subsp. multiflorum</name>
    <dbReference type="NCBI Taxonomy" id="4521"/>
    <lineage>
        <taxon>Eukaryota</taxon>
        <taxon>Viridiplantae</taxon>
        <taxon>Streptophyta</taxon>
        <taxon>Embryophyta</taxon>
        <taxon>Tracheophyta</taxon>
        <taxon>Spermatophyta</taxon>
        <taxon>Magnoliopsida</taxon>
        <taxon>Liliopsida</taxon>
        <taxon>Poales</taxon>
        <taxon>Poaceae</taxon>
        <taxon>BOP clade</taxon>
        <taxon>Pooideae</taxon>
        <taxon>Poodae</taxon>
        <taxon>Poeae</taxon>
        <taxon>Poeae Chloroplast Group 2 (Poeae type)</taxon>
        <taxon>Loliodinae</taxon>
        <taxon>Loliinae</taxon>
        <taxon>Lolium</taxon>
    </lineage>
</organism>
<dbReference type="SUPFAM" id="SSF57756">
    <property type="entry name" value="Retrovirus zinc finger-like domains"/>
    <property type="match status" value="1"/>
</dbReference>
<dbReference type="PROSITE" id="PS50158">
    <property type="entry name" value="ZF_CCHC"/>
    <property type="match status" value="1"/>
</dbReference>
<dbReference type="Gene3D" id="4.10.60.10">
    <property type="entry name" value="Zinc finger, CCHC-type"/>
    <property type="match status" value="1"/>
</dbReference>
<protein>
    <recommendedName>
        <fullName evidence="3">CCHC-type domain-containing protein</fullName>
    </recommendedName>
</protein>
<dbReference type="AlphaFoldDB" id="A0AAD8WZP2"/>
<dbReference type="PANTHER" id="PTHR15503">
    <property type="entry name" value="LDOC1 RELATED"/>
    <property type="match status" value="1"/>
</dbReference>
<dbReference type="InterPro" id="IPR032567">
    <property type="entry name" value="RTL1-rel"/>
</dbReference>
<accession>A0AAD8WZP2</accession>
<dbReference type="Pfam" id="PF03732">
    <property type="entry name" value="Retrotrans_gag"/>
    <property type="match status" value="1"/>
</dbReference>
<comment type="caution">
    <text evidence="4">The sequence shown here is derived from an EMBL/GenBank/DDBJ whole genome shotgun (WGS) entry which is preliminary data.</text>
</comment>
<gene>
    <name evidence="4" type="ORF">QYE76_047503</name>
</gene>
<evidence type="ECO:0000313" key="5">
    <source>
        <dbReference type="Proteomes" id="UP001231189"/>
    </source>
</evidence>
<feature type="region of interest" description="Disordered" evidence="2">
    <location>
        <begin position="418"/>
        <end position="492"/>
    </location>
</feature>
<sequence>MTQCENTTGFPALLREMLSYLGFVWYPEYRVTEFPRDDQQHRYRAEVHVPADDLRCYPEHFVEATASSVEMAVQRAAYCLVITLRSTYTCFERSPYRYVPSGVRVTQARFHTGGYSDPEQENSRLFMTAQFVQCQDRFTQALLHELDFVTEQLWSTRQHLRAYTLQPSHSCYPQLPPTCAPSDVGGYVPDRGQLLSDPHTRGPLLMVRPPPPPPLGPALLQMTQLLSQMQQTQHNFDQARHDNGRVMIRDFLQLNPRSFDSTPEPLDADDWVRDVNRMLNTAGVAPEDKVRFATHLLKGGSAAWWENFLEMRPANAPDVTWEEFREAFRSHHIPEGLMDRMKEKFLSLVQGNKDVMAYSIEFSRLARYGGEEVSTDAKKQKRFRNGLKPALKYALTHVSMDTFDKLVNTAIKEESGRLAFDESRKHTREVGAPSSAPPQKRRLWVPYPAPPGQATQAGYAPRAAHAGYAPRPPTPQLQQRTYQAPPRPAYGGPRPMGPRADPTCYKCGQVGHISTFCPQKLPPPPPHSTTTNAMVRAPAQGRAFNNTRQGPRAARVNNINVEQAEQATDVVLGPEWHDLRFELYIIA</sequence>
<keyword evidence="1" id="KW-0863">Zinc-finger</keyword>
<feature type="compositionally biased region" description="Low complexity" evidence="2">
    <location>
        <begin position="476"/>
        <end position="492"/>
    </location>
</feature>
<feature type="domain" description="CCHC-type" evidence="3">
    <location>
        <begin position="504"/>
        <end position="519"/>
    </location>
</feature>
<dbReference type="InterPro" id="IPR001878">
    <property type="entry name" value="Znf_CCHC"/>
</dbReference>
<evidence type="ECO:0000256" key="2">
    <source>
        <dbReference type="SAM" id="MobiDB-lite"/>
    </source>
</evidence>
<dbReference type="PANTHER" id="PTHR15503:SF42">
    <property type="entry name" value="ZINC FINGER, CCHC-TYPE, RETROTRANSPOSON GAG DOMAIN, ASPARTIC PEPTIDASE DOMAIN PROTEIN-RELATED"/>
    <property type="match status" value="1"/>
</dbReference>
<proteinExistence type="predicted"/>
<dbReference type="Proteomes" id="UP001231189">
    <property type="component" value="Unassembled WGS sequence"/>
</dbReference>
<dbReference type="InterPro" id="IPR036875">
    <property type="entry name" value="Znf_CCHC_sf"/>
</dbReference>
<dbReference type="InterPro" id="IPR005162">
    <property type="entry name" value="Retrotrans_gag_dom"/>
</dbReference>
<keyword evidence="1" id="KW-0862">Zinc</keyword>
<dbReference type="Pfam" id="PF00098">
    <property type="entry name" value="zf-CCHC"/>
    <property type="match status" value="1"/>
</dbReference>
<evidence type="ECO:0000256" key="1">
    <source>
        <dbReference type="PROSITE-ProRule" id="PRU00047"/>
    </source>
</evidence>
<evidence type="ECO:0000313" key="4">
    <source>
        <dbReference type="EMBL" id="KAK1686655.1"/>
    </source>
</evidence>
<dbReference type="SMART" id="SM00343">
    <property type="entry name" value="ZnF_C2HC"/>
    <property type="match status" value="1"/>
</dbReference>
<name>A0AAD8WZP2_LOLMU</name>
<dbReference type="GO" id="GO:0008270">
    <property type="term" value="F:zinc ion binding"/>
    <property type="evidence" value="ECO:0007669"/>
    <property type="project" value="UniProtKB-KW"/>
</dbReference>
<dbReference type="EMBL" id="JAUUTY010000002">
    <property type="protein sequence ID" value="KAK1686655.1"/>
    <property type="molecule type" value="Genomic_DNA"/>
</dbReference>